<dbReference type="Gene3D" id="3.40.80.10">
    <property type="entry name" value="Peptidoglycan recognition protein-like"/>
    <property type="match status" value="1"/>
</dbReference>
<feature type="domain" description="N-acetylmuramoyl-L-alanine amidase" evidence="6">
    <location>
        <begin position="277"/>
        <end position="419"/>
    </location>
</feature>
<evidence type="ECO:0000256" key="1">
    <source>
        <dbReference type="ARBA" id="ARBA00001561"/>
    </source>
</evidence>
<dbReference type="SMART" id="SM00644">
    <property type="entry name" value="Ami_2"/>
    <property type="match status" value="1"/>
</dbReference>
<evidence type="ECO:0000256" key="4">
    <source>
        <dbReference type="ARBA" id="ARBA00023316"/>
    </source>
</evidence>
<name>A0ABT1QZC2_9GAMM</name>
<comment type="caution">
    <text evidence="7">The sequence shown here is derived from an EMBL/GenBank/DDBJ whole genome shotgun (WGS) entry which is preliminary data.</text>
</comment>
<dbReference type="RefSeq" id="WP_255916785.1">
    <property type="nucleotide sequence ID" value="NZ_JANFQO010000037.1"/>
</dbReference>
<proteinExistence type="predicted"/>
<keyword evidence="8" id="KW-1185">Reference proteome</keyword>
<reference evidence="7" key="1">
    <citation type="submission" date="2022-07" db="EMBL/GenBank/DDBJ databases">
        <title>Tahibacter sp., a new gammaproteobacterium isolated from the silt sample collected at pig farm.</title>
        <authorList>
            <person name="Chen H."/>
        </authorList>
    </citation>
    <scope>NUCLEOTIDE SEQUENCE</scope>
    <source>
        <strain evidence="7">P2K</strain>
    </source>
</reference>
<dbReference type="EMBL" id="JANFQO010000037">
    <property type="protein sequence ID" value="MCQ4167600.1"/>
    <property type="molecule type" value="Genomic_DNA"/>
</dbReference>
<protein>
    <recommendedName>
        <fullName evidence="2">N-acetylmuramoyl-L-alanine amidase</fullName>
        <ecNumber evidence="2">3.5.1.28</ecNumber>
    </recommendedName>
</protein>
<dbReference type="SUPFAM" id="SSF55846">
    <property type="entry name" value="N-acetylmuramoyl-L-alanine amidase-like"/>
    <property type="match status" value="1"/>
</dbReference>
<evidence type="ECO:0000259" key="6">
    <source>
        <dbReference type="SMART" id="SM00644"/>
    </source>
</evidence>
<evidence type="ECO:0000313" key="7">
    <source>
        <dbReference type="EMBL" id="MCQ4167600.1"/>
    </source>
</evidence>
<comment type="catalytic activity">
    <reaction evidence="1">
        <text>Hydrolyzes the link between N-acetylmuramoyl residues and L-amino acid residues in certain cell-wall glycopeptides.</text>
        <dbReference type="EC" id="3.5.1.28"/>
    </reaction>
</comment>
<evidence type="ECO:0000256" key="3">
    <source>
        <dbReference type="ARBA" id="ARBA00022801"/>
    </source>
</evidence>
<evidence type="ECO:0000313" key="8">
    <source>
        <dbReference type="Proteomes" id="UP001165498"/>
    </source>
</evidence>
<dbReference type="EC" id="3.5.1.28" evidence="2"/>
<evidence type="ECO:0000256" key="5">
    <source>
        <dbReference type="SAM" id="SignalP"/>
    </source>
</evidence>
<feature type="signal peptide" evidence="5">
    <location>
        <begin position="1"/>
        <end position="21"/>
    </location>
</feature>
<dbReference type="CDD" id="cd06583">
    <property type="entry name" value="PGRP"/>
    <property type="match status" value="1"/>
</dbReference>
<keyword evidence="3" id="KW-0378">Hydrolase</keyword>
<dbReference type="PANTHER" id="PTHR30417">
    <property type="entry name" value="N-ACETYLMURAMOYL-L-ALANINE AMIDASE AMID"/>
    <property type="match status" value="1"/>
</dbReference>
<dbReference type="Pfam" id="PF01510">
    <property type="entry name" value="Amidase_2"/>
    <property type="match status" value="1"/>
</dbReference>
<dbReference type="PANTHER" id="PTHR30417:SF1">
    <property type="entry name" value="N-ACETYLMURAMOYL-L-ALANINE AMIDASE AMID"/>
    <property type="match status" value="1"/>
</dbReference>
<accession>A0ABT1QZC2</accession>
<evidence type="ECO:0000256" key="2">
    <source>
        <dbReference type="ARBA" id="ARBA00011901"/>
    </source>
</evidence>
<dbReference type="InterPro" id="IPR036505">
    <property type="entry name" value="Amidase/PGRP_sf"/>
</dbReference>
<dbReference type="Proteomes" id="UP001165498">
    <property type="component" value="Unassembled WGS sequence"/>
</dbReference>
<dbReference type="InterPro" id="IPR051206">
    <property type="entry name" value="NAMLAA_amidase_2"/>
</dbReference>
<dbReference type="InterPro" id="IPR002502">
    <property type="entry name" value="Amidase_domain"/>
</dbReference>
<organism evidence="7 8">
    <name type="scientific">Tahibacter harae</name>
    <dbReference type="NCBI Taxonomy" id="2963937"/>
    <lineage>
        <taxon>Bacteria</taxon>
        <taxon>Pseudomonadati</taxon>
        <taxon>Pseudomonadota</taxon>
        <taxon>Gammaproteobacteria</taxon>
        <taxon>Lysobacterales</taxon>
        <taxon>Rhodanobacteraceae</taxon>
        <taxon>Tahibacter</taxon>
    </lineage>
</organism>
<feature type="chain" id="PRO_5047135966" description="N-acetylmuramoyl-L-alanine amidase" evidence="5">
    <location>
        <begin position="22"/>
        <end position="614"/>
    </location>
</feature>
<keyword evidence="4" id="KW-0961">Cell wall biogenesis/degradation</keyword>
<keyword evidence="5" id="KW-0732">Signal</keyword>
<sequence>MRHSVMALAVSALLCTAPCLAAARADGAALANERDAAVAAEQAGLAAARREYPALFAAAYQRYPQLPAGLLEGIAYVQSRWAMLDGQTEAAAESPSAVGLMGLYNGNGFRDQVGAAAKLLNVSRGQIERDAYWNVMGAAALLAEARIEAGRSATEADLLRAYAGQNSVRADAIDAFARESFAYDVLLSLDRGVDDNGIRIAARPIAWETQFSPDALVRQRAPFVRLDLSRGSVEVDGYRVDPVEEVLKADAGSSGKSEDPVLNSTDYGPALWVASPYYHGRGGTAISAVAIHTMQGSYAGSISWFQNNPSSVSAHYLIRSSDGQVTQMVREAQAAHHIGSQNNYTLGIEHEGYVNNAAWYTTAMYNASSALTRHFCSVHGINCATAYNGPAHSGIVVLSSAIKIKGHQHFPDNTHTDPGINWDWPRYYGLLNPGSGGSTVVLDTFESSEGHFTSTPAYSGSTTGIDASSTAERNCTIAKVGSCSEHLSLVDNPGNTQAWSVRFLSGGGAAGSNTSVARNGRVGFWVYVGGSGFSVGVGVDDGAATERSTLRAVAANTWTYVEWNLADAAQWDAWVGGNGAIDAANVTLDAIWFERAHTTFTVNAYIDEVQWRSN</sequence>
<gene>
    <name evidence="7" type="ORF">NM961_23065</name>
</gene>